<evidence type="ECO:0000313" key="11">
    <source>
        <dbReference type="Proteomes" id="UP000663828"/>
    </source>
</evidence>
<feature type="domain" description="DHFR" evidence="8">
    <location>
        <begin position="5"/>
        <end position="192"/>
    </location>
</feature>
<dbReference type="EMBL" id="CAJNOR010005245">
    <property type="protein sequence ID" value="CAF1553236.1"/>
    <property type="molecule type" value="Genomic_DNA"/>
</dbReference>
<dbReference type="GO" id="GO:0004146">
    <property type="term" value="F:dihydrofolate reductase activity"/>
    <property type="evidence" value="ECO:0007669"/>
    <property type="project" value="UniProtKB-EC"/>
</dbReference>
<keyword evidence="4" id="KW-0521">NADP</keyword>
<evidence type="ECO:0000256" key="4">
    <source>
        <dbReference type="ARBA" id="ARBA00022857"/>
    </source>
</evidence>
<name>A0A815X6T6_ADIRI</name>
<protein>
    <recommendedName>
        <fullName evidence="2">dihydrofolate reductase</fullName>
        <ecNumber evidence="2">1.5.1.3</ecNumber>
    </recommendedName>
</protein>
<proteinExistence type="inferred from homology"/>
<dbReference type="PROSITE" id="PS00075">
    <property type="entry name" value="DHFR_1"/>
    <property type="match status" value="1"/>
</dbReference>
<dbReference type="InterPro" id="IPR017925">
    <property type="entry name" value="DHFR_CS"/>
</dbReference>
<comment type="similarity">
    <text evidence="7">Belongs to the dihydrofolate reductase family.</text>
</comment>
<dbReference type="Gene3D" id="3.40.430.10">
    <property type="entry name" value="Dihydrofolate Reductase, subunit A"/>
    <property type="match status" value="1"/>
</dbReference>
<dbReference type="GO" id="GO:0006730">
    <property type="term" value="P:one-carbon metabolic process"/>
    <property type="evidence" value="ECO:0007669"/>
    <property type="project" value="UniProtKB-KW"/>
</dbReference>
<dbReference type="InterPro" id="IPR024072">
    <property type="entry name" value="DHFR-like_dom_sf"/>
</dbReference>
<evidence type="ECO:0000256" key="1">
    <source>
        <dbReference type="ARBA" id="ARBA00004903"/>
    </source>
</evidence>
<dbReference type="Pfam" id="PF00186">
    <property type="entry name" value="DHFR_1"/>
    <property type="match status" value="1"/>
</dbReference>
<dbReference type="CDD" id="cd00209">
    <property type="entry name" value="DHFR"/>
    <property type="match status" value="1"/>
</dbReference>
<dbReference type="Proteomes" id="UP000663852">
    <property type="component" value="Unassembled WGS sequence"/>
</dbReference>
<evidence type="ECO:0000256" key="7">
    <source>
        <dbReference type="RuleBase" id="RU004474"/>
    </source>
</evidence>
<evidence type="ECO:0000259" key="8">
    <source>
        <dbReference type="PROSITE" id="PS51330"/>
    </source>
</evidence>
<dbReference type="UniPathway" id="UPA00077">
    <property type="reaction ID" value="UER00158"/>
</dbReference>
<evidence type="ECO:0000313" key="9">
    <source>
        <dbReference type="EMBL" id="CAF1313563.1"/>
    </source>
</evidence>
<evidence type="ECO:0000256" key="2">
    <source>
        <dbReference type="ARBA" id="ARBA00012856"/>
    </source>
</evidence>
<dbReference type="PRINTS" id="PR00070">
    <property type="entry name" value="DHFR"/>
</dbReference>
<evidence type="ECO:0000256" key="5">
    <source>
        <dbReference type="ARBA" id="ARBA00023002"/>
    </source>
</evidence>
<dbReference type="OrthoDB" id="4664297at2759"/>
<dbReference type="GO" id="GO:0005739">
    <property type="term" value="C:mitochondrion"/>
    <property type="evidence" value="ECO:0007669"/>
    <property type="project" value="TreeGrafter"/>
</dbReference>
<dbReference type="PANTHER" id="PTHR48069">
    <property type="entry name" value="DIHYDROFOLATE REDUCTASE"/>
    <property type="match status" value="1"/>
</dbReference>
<evidence type="ECO:0000313" key="10">
    <source>
        <dbReference type="EMBL" id="CAF1553236.1"/>
    </source>
</evidence>
<keyword evidence="3" id="KW-0554">One-carbon metabolism</keyword>
<dbReference type="PROSITE" id="PS51330">
    <property type="entry name" value="DHFR_2"/>
    <property type="match status" value="1"/>
</dbReference>
<sequence>MNKKPLSIVVALDDCNGIGRDNTIPWHFKNDMKFFRHVTSKKIDPNKQNAVIIGRKTYETFPKPLPNRLNIVISRNSALPNTNYPNTTRVDSINDAIKRAQEDTTIENIFIAGGVSVYEEAMKTNLVKRVYVTRVKGDFHCTAVWSSFDVSNFKRIKPIPIEYQQFFDCTDENREENDKASVCHLEIYERDI</sequence>
<dbReference type="GO" id="GO:0046654">
    <property type="term" value="P:tetrahydrofolate biosynthetic process"/>
    <property type="evidence" value="ECO:0007669"/>
    <property type="project" value="UniProtKB-UniPathway"/>
</dbReference>
<reference evidence="10" key="1">
    <citation type="submission" date="2021-02" db="EMBL/GenBank/DDBJ databases">
        <authorList>
            <person name="Nowell W R."/>
        </authorList>
    </citation>
    <scope>NUCLEOTIDE SEQUENCE</scope>
</reference>
<keyword evidence="11" id="KW-1185">Reference proteome</keyword>
<dbReference type="Proteomes" id="UP000663828">
    <property type="component" value="Unassembled WGS sequence"/>
</dbReference>
<dbReference type="AlphaFoldDB" id="A0A815X6T6"/>
<dbReference type="InterPro" id="IPR001796">
    <property type="entry name" value="DHFR_dom"/>
</dbReference>
<comment type="pathway">
    <text evidence="1">Cofactor biosynthesis; tetrahydrofolate biosynthesis; 5,6,7,8-tetrahydrofolate from 7,8-dihydrofolate: step 1/1.</text>
</comment>
<dbReference type="EMBL" id="CAJNOJ010000228">
    <property type="protein sequence ID" value="CAF1313563.1"/>
    <property type="molecule type" value="Genomic_DNA"/>
</dbReference>
<dbReference type="InterPro" id="IPR012259">
    <property type="entry name" value="DHFR"/>
</dbReference>
<dbReference type="SUPFAM" id="SSF53597">
    <property type="entry name" value="Dihydrofolate reductase-like"/>
    <property type="match status" value="1"/>
</dbReference>
<dbReference type="GO" id="GO:0046452">
    <property type="term" value="P:dihydrofolate metabolic process"/>
    <property type="evidence" value="ECO:0007669"/>
    <property type="project" value="TreeGrafter"/>
</dbReference>
<comment type="catalytic activity">
    <reaction evidence="6">
        <text>(6S)-5,6,7,8-tetrahydrofolate + NADP(+) = 7,8-dihydrofolate + NADPH + H(+)</text>
        <dbReference type="Rhea" id="RHEA:15009"/>
        <dbReference type="ChEBI" id="CHEBI:15378"/>
        <dbReference type="ChEBI" id="CHEBI:57451"/>
        <dbReference type="ChEBI" id="CHEBI:57453"/>
        <dbReference type="ChEBI" id="CHEBI:57783"/>
        <dbReference type="ChEBI" id="CHEBI:58349"/>
        <dbReference type="EC" id="1.5.1.3"/>
    </reaction>
</comment>
<evidence type="ECO:0000256" key="6">
    <source>
        <dbReference type="ARBA" id="ARBA00048873"/>
    </source>
</evidence>
<keyword evidence="5" id="KW-0560">Oxidoreductase</keyword>
<dbReference type="EC" id="1.5.1.3" evidence="2"/>
<comment type="caution">
    <text evidence="10">The sequence shown here is derived from an EMBL/GenBank/DDBJ whole genome shotgun (WGS) entry which is preliminary data.</text>
</comment>
<dbReference type="GO" id="GO:0046655">
    <property type="term" value="P:folic acid metabolic process"/>
    <property type="evidence" value="ECO:0007669"/>
    <property type="project" value="TreeGrafter"/>
</dbReference>
<accession>A0A815X6T6</accession>
<organism evidence="10 11">
    <name type="scientific">Adineta ricciae</name>
    <name type="common">Rotifer</name>
    <dbReference type="NCBI Taxonomy" id="249248"/>
    <lineage>
        <taxon>Eukaryota</taxon>
        <taxon>Metazoa</taxon>
        <taxon>Spiralia</taxon>
        <taxon>Gnathifera</taxon>
        <taxon>Rotifera</taxon>
        <taxon>Eurotatoria</taxon>
        <taxon>Bdelloidea</taxon>
        <taxon>Adinetida</taxon>
        <taxon>Adinetidae</taxon>
        <taxon>Adineta</taxon>
    </lineage>
</organism>
<dbReference type="GO" id="GO:0050661">
    <property type="term" value="F:NADP binding"/>
    <property type="evidence" value="ECO:0007669"/>
    <property type="project" value="InterPro"/>
</dbReference>
<evidence type="ECO:0000256" key="3">
    <source>
        <dbReference type="ARBA" id="ARBA00022563"/>
    </source>
</evidence>
<dbReference type="PANTHER" id="PTHR48069:SF3">
    <property type="entry name" value="DIHYDROFOLATE REDUCTASE"/>
    <property type="match status" value="1"/>
</dbReference>
<gene>
    <name evidence="9" type="ORF">EDS130_LOCUS31278</name>
    <name evidence="10" type="ORF">XAT740_LOCUS43060</name>
</gene>